<proteinExistence type="predicted"/>
<dbReference type="AlphaFoldDB" id="A0A895XRQ1"/>
<keyword evidence="2" id="KW-1185">Reference proteome</keyword>
<evidence type="ECO:0000313" key="1">
    <source>
        <dbReference type="EMBL" id="QSB04930.1"/>
    </source>
</evidence>
<dbReference type="EMBL" id="CP070496">
    <property type="protein sequence ID" value="QSB04930.1"/>
    <property type="molecule type" value="Genomic_DNA"/>
</dbReference>
<evidence type="ECO:0000313" key="2">
    <source>
        <dbReference type="Proteomes" id="UP000662939"/>
    </source>
</evidence>
<gene>
    <name evidence="1" type="ORF">JQS30_14365</name>
</gene>
<accession>A0A895XRQ1</accession>
<protein>
    <submittedName>
        <fullName evidence="1">Uncharacterized protein</fullName>
    </submittedName>
</protein>
<dbReference type="KEGG" id="nav:JQS30_14365"/>
<reference evidence="1" key="1">
    <citation type="submission" date="2021-02" db="EMBL/GenBank/DDBJ databases">
        <title>Natronoglycomyces albus gen. nov., sp. nov, a haloalkaliphilic actinobacterium from a soda solonchak soil.</title>
        <authorList>
            <person name="Sorokin D.Y."/>
            <person name="Khijniak T.V."/>
            <person name="Zakharycheva A.P."/>
            <person name="Boueva O.V."/>
            <person name="Ariskina E.V."/>
            <person name="Hahnke R.L."/>
            <person name="Bunk B."/>
            <person name="Sproer C."/>
            <person name="Schumann P."/>
            <person name="Evtushenko L.I."/>
            <person name="Kublanov I.V."/>
        </authorList>
    </citation>
    <scope>NUCLEOTIDE SEQUENCE</scope>
    <source>
        <strain evidence="1">DSM 106290</strain>
    </source>
</reference>
<sequence length="126" mass="14129">MSDDGYDYPIEEMRKVARENLPDISETIYDATNQLQAVHRYTGAAFHSKESTVLGVPNPRGPAPSFAEVQEKWSTALREFTNTSLTSMTRIGGAATELKRQADAYDEDDVEVSNALRKITERFDPK</sequence>
<dbReference type="RefSeq" id="WP_213170931.1">
    <property type="nucleotide sequence ID" value="NZ_CP070496.1"/>
</dbReference>
<dbReference type="Proteomes" id="UP000662939">
    <property type="component" value="Chromosome"/>
</dbReference>
<organism evidence="1 2">
    <name type="scientific">Natronoglycomyces albus</name>
    <dbReference type="NCBI Taxonomy" id="2811108"/>
    <lineage>
        <taxon>Bacteria</taxon>
        <taxon>Bacillati</taxon>
        <taxon>Actinomycetota</taxon>
        <taxon>Actinomycetes</taxon>
        <taxon>Glycomycetales</taxon>
        <taxon>Glycomycetaceae</taxon>
        <taxon>Natronoglycomyces</taxon>
    </lineage>
</organism>
<name>A0A895XRQ1_9ACTN</name>